<accession>A0A0D2IRE2</accession>
<evidence type="ECO:0000313" key="2">
    <source>
        <dbReference type="EMBL" id="KIX08509.1"/>
    </source>
</evidence>
<keyword evidence="3" id="KW-1185">Reference proteome</keyword>
<organism evidence="2 3">
    <name type="scientific">Rhinocladiella mackenziei CBS 650.93</name>
    <dbReference type="NCBI Taxonomy" id="1442369"/>
    <lineage>
        <taxon>Eukaryota</taxon>
        <taxon>Fungi</taxon>
        <taxon>Dikarya</taxon>
        <taxon>Ascomycota</taxon>
        <taxon>Pezizomycotina</taxon>
        <taxon>Eurotiomycetes</taxon>
        <taxon>Chaetothyriomycetidae</taxon>
        <taxon>Chaetothyriales</taxon>
        <taxon>Herpotrichiellaceae</taxon>
        <taxon>Rhinocladiella</taxon>
    </lineage>
</organism>
<reference evidence="2 3" key="1">
    <citation type="submission" date="2015-01" db="EMBL/GenBank/DDBJ databases">
        <title>The Genome Sequence of Rhinocladiella mackenzie CBS 650.93.</title>
        <authorList>
            <consortium name="The Broad Institute Genomics Platform"/>
            <person name="Cuomo C."/>
            <person name="de Hoog S."/>
            <person name="Gorbushina A."/>
            <person name="Stielow B."/>
            <person name="Teixiera M."/>
            <person name="Abouelleil A."/>
            <person name="Chapman S.B."/>
            <person name="Priest M."/>
            <person name="Young S.K."/>
            <person name="Wortman J."/>
            <person name="Nusbaum C."/>
            <person name="Birren B."/>
        </authorList>
    </citation>
    <scope>NUCLEOTIDE SEQUENCE [LARGE SCALE GENOMIC DNA]</scope>
    <source>
        <strain evidence="2 3">CBS 650.93</strain>
    </source>
</reference>
<dbReference type="VEuPathDB" id="FungiDB:Z518_03165"/>
<dbReference type="STRING" id="1442369.A0A0D2IRE2"/>
<dbReference type="RefSeq" id="XP_013275645.1">
    <property type="nucleotide sequence ID" value="XM_013420191.1"/>
</dbReference>
<gene>
    <name evidence="2" type="ORF">Z518_03165</name>
</gene>
<feature type="region of interest" description="Disordered" evidence="1">
    <location>
        <begin position="218"/>
        <end position="265"/>
    </location>
</feature>
<evidence type="ECO:0000313" key="3">
    <source>
        <dbReference type="Proteomes" id="UP000053617"/>
    </source>
</evidence>
<sequence>MSSRTRSLVDHLRSRTQQWQTPEGLRSRPVSWHPNSFDGLNTPVNPSVNGQDLSAWNFSTAQVNGLVTPISYPVMNEPQIQELITPLDELPGQDMTFARESHRHDERTWLDQGQPRVDSSYPFNMFYQQPFVQPSWQFAPRHITTNVQTAPASPDCVPVQNIGFDTLRLDNDDLSPKEDDSEELVGMGLYDSPAEVQSSSLLFGGISQQGRKSLKLEESFEPVGREEDADDEDDAPEQENVEDDNVSGVPVDSSGNVDYGPQSIASHLMQPEADSIASKYLATLRQLNSAYYPAGYPDYDWI</sequence>
<dbReference type="EMBL" id="KN847476">
    <property type="protein sequence ID" value="KIX08509.1"/>
    <property type="molecule type" value="Genomic_DNA"/>
</dbReference>
<protein>
    <submittedName>
        <fullName evidence="2">Rhinocladiella mackenziei CBS 650.93 unplaced genomic scaffold supercont1.2, whole genome shotgun sequence</fullName>
    </submittedName>
</protein>
<proteinExistence type="predicted"/>
<name>A0A0D2IRE2_9EURO</name>
<dbReference type="Proteomes" id="UP000053617">
    <property type="component" value="Unassembled WGS sequence"/>
</dbReference>
<dbReference type="GeneID" id="25291236"/>
<dbReference type="HOGENOM" id="CLU_067597_0_0_1"/>
<feature type="region of interest" description="Disordered" evidence="1">
    <location>
        <begin position="1"/>
        <end position="37"/>
    </location>
</feature>
<dbReference type="OrthoDB" id="5378435at2759"/>
<dbReference type="AlphaFoldDB" id="A0A0D2IRE2"/>
<evidence type="ECO:0000256" key="1">
    <source>
        <dbReference type="SAM" id="MobiDB-lite"/>
    </source>
</evidence>
<feature type="compositionally biased region" description="Acidic residues" evidence="1">
    <location>
        <begin position="227"/>
        <end position="245"/>
    </location>
</feature>